<dbReference type="EMBL" id="LSTO01000001">
    <property type="protein sequence ID" value="OWW20690.1"/>
    <property type="molecule type" value="Genomic_DNA"/>
</dbReference>
<sequence>MDAGRNDVPYMNDCRVRKGNRRRTVERRPDRREGKALRALEFVRQLLFGVGTRRLRACSLRKV</sequence>
<organism evidence="1 2">
    <name type="scientific">Noviherbaspirillum denitrificans</name>
    <dbReference type="NCBI Taxonomy" id="1968433"/>
    <lineage>
        <taxon>Bacteria</taxon>
        <taxon>Pseudomonadati</taxon>
        <taxon>Pseudomonadota</taxon>
        <taxon>Betaproteobacteria</taxon>
        <taxon>Burkholderiales</taxon>
        <taxon>Oxalobacteraceae</taxon>
        <taxon>Noviherbaspirillum</taxon>
    </lineage>
</organism>
<gene>
    <name evidence="1" type="ORF">AYR66_15555</name>
</gene>
<proteinExistence type="predicted"/>
<keyword evidence="2" id="KW-1185">Reference proteome</keyword>
<accession>A0A254TDG3</accession>
<evidence type="ECO:0000313" key="2">
    <source>
        <dbReference type="Proteomes" id="UP000197535"/>
    </source>
</evidence>
<dbReference type="AlphaFoldDB" id="A0A254TDG3"/>
<protein>
    <submittedName>
        <fullName evidence="1">Uncharacterized protein</fullName>
    </submittedName>
</protein>
<reference evidence="1 2" key="1">
    <citation type="submission" date="2016-02" db="EMBL/GenBank/DDBJ databases">
        <authorList>
            <person name="Wen L."/>
            <person name="He K."/>
            <person name="Yang H."/>
        </authorList>
    </citation>
    <scope>NUCLEOTIDE SEQUENCE [LARGE SCALE GENOMIC DNA]</scope>
    <source>
        <strain evidence="1 2">TSA40</strain>
    </source>
</reference>
<dbReference type="Proteomes" id="UP000197535">
    <property type="component" value="Unassembled WGS sequence"/>
</dbReference>
<name>A0A254TDG3_9BURK</name>
<evidence type="ECO:0000313" key="1">
    <source>
        <dbReference type="EMBL" id="OWW20690.1"/>
    </source>
</evidence>
<comment type="caution">
    <text evidence="1">The sequence shown here is derived from an EMBL/GenBank/DDBJ whole genome shotgun (WGS) entry which is preliminary data.</text>
</comment>